<dbReference type="AlphaFoldDB" id="A0A286U3W7"/>
<proteinExistence type="predicted"/>
<dbReference type="PANTHER" id="PTHR42852">
    <property type="entry name" value="THIOL:DISULFIDE INTERCHANGE PROTEIN DSBE"/>
    <property type="match status" value="1"/>
</dbReference>
<dbReference type="PANTHER" id="PTHR42852:SF17">
    <property type="entry name" value="THIOREDOXIN-LIKE PROTEIN HI_1115"/>
    <property type="match status" value="1"/>
</dbReference>
<dbReference type="InterPro" id="IPR000866">
    <property type="entry name" value="AhpC/TSA"/>
</dbReference>
<sequence length="174" mass="19328">MDLVFRSLAVSLLCIFGIFVLPFNVLEDKAFAEVEIGVDVGNKAAPFKLLTVDGKEIELDSFAKEKVALLVFGATWCPACRHEIPLLNEYNVELKDDGLNVLGIDIQESAKKVKSLIKKKKINYPMVLDSKADVARLYKVVGIPLNVVLNKSGVIVYRDNSPPDKKLLKKLLNE</sequence>
<keyword evidence="4" id="KW-1185">Reference proteome</keyword>
<protein>
    <submittedName>
        <fullName evidence="3">Thiol/disulfide interchange protein</fullName>
    </submittedName>
</protein>
<comment type="caution">
    <text evidence="3">The sequence shown here is derived from an EMBL/GenBank/DDBJ whole genome shotgun (WGS) entry which is preliminary data.</text>
</comment>
<dbReference type="PROSITE" id="PS51352">
    <property type="entry name" value="THIOREDOXIN_2"/>
    <property type="match status" value="1"/>
</dbReference>
<dbReference type="InterPro" id="IPR013766">
    <property type="entry name" value="Thioredoxin_domain"/>
</dbReference>
<dbReference type="CDD" id="cd02966">
    <property type="entry name" value="TlpA_like_family"/>
    <property type="match status" value="1"/>
</dbReference>
<keyword evidence="1" id="KW-0472">Membrane</keyword>
<feature type="transmembrane region" description="Helical" evidence="1">
    <location>
        <begin position="6"/>
        <end position="26"/>
    </location>
</feature>
<evidence type="ECO:0000313" key="3">
    <source>
        <dbReference type="EMBL" id="GAX62848.1"/>
    </source>
</evidence>
<dbReference type="SUPFAM" id="SSF52833">
    <property type="entry name" value="Thioredoxin-like"/>
    <property type="match status" value="1"/>
</dbReference>
<dbReference type="GO" id="GO:0016209">
    <property type="term" value="F:antioxidant activity"/>
    <property type="evidence" value="ECO:0007669"/>
    <property type="project" value="InterPro"/>
</dbReference>
<name>A0A286U3W7_9BACT</name>
<feature type="domain" description="Thioredoxin" evidence="2">
    <location>
        <begin position="38"/>
        <end position="174"/>
    </location>
</feature>
<accession>A0A286U3W7</accession>
<dbReference type="Pfam" id="PF00578">
    <property type="entry name" value="AhpC-TSA"/>
    <property type="match status" value="1"/>
</dbReference>
<evidence type="ECO:0000313" key="4">
    <source>
        <dbReference type="Proteomes" id="UP000218542"/>
    </source>
</evidence>
<dbReference type="GO" id="GO:0016491">
    <property type="term" value="F:oxidoreductase activity"/>
    <property type="evidence" value="ECO:0007669"/>
    <property type="project" value="InterPro"/>
</dbReference>
<dbReference type="Proteomes" id="UP000218542">
    <property type="component" value="Unassembled WGS sequence"/>
</dbReference>
<evidence type="ECO:0000259" key="2">
    <source>
        <dbReference type="PROSITE" id="PS51352"/>
    </source>
</evidence>
<evidence type="ECO:0000256" key="1">
    <source>
        <dbReference type="SAM" id="Phobius"/>
    </source>
</evidence>
<reference evidence="3 4" key="1">
    <citation type="journal article" date="2017" name="Environ. Microbiol. Rep.">
        <title>Genetic diversity of marine anaerobic ammonium-oxidizing bacteria as revealed by genomic and proteomic analyses of 'Candidatus Scalindua japonica'.</title>
        <authorList>
            <person name="Oshiki M."/>
            <person name="Mizuto K."/>
            <person name="Kimura Z."/>
            <person name="Kindaichi T."/>
            <person name="Satoh H."/>
            <person name="Okabe S."/>
        </authorList>
    </citation>
    <scope>NUCLEOTIDE SEQUENCE [LARGE SCALE GENOMIC DNA]</scope>
    <source>
        <strain evidence="4">husup-a2</strain>
    </source>
</reference>
<dbReference type="OrthoDB" id="288837at2"/>
<gene>
    <name evidence="3" type="ORF">SCALIN_C45_0004</name>
</gene>
<dbReference type="RefSeq" id="WP_096896244.1">
    <property type="nucleotide sequence ID" value="NZ_BAOS01000045.1"/>
</dbReference>
<dbReference type="InterPro" id="IPR050553">
    <property type="entry name" value="Thioredoxin_ResA/DsbE_sf"/>
</dbReference>
<dbReference type="EMBL" id="BAOS01000045">
    <property type="protein sequence ID" value="GAX62848.1"/>
    <property type="molecule type" value="Genomic_DNA"/>
</dbReference>
<organism evidence="3 4">
    <name type="scientific">Candidatus Scalindua japonica</name>
    <dbReference type="NCBI Taxonomy" id="1284222"/>
    <lineage>
        <taxon>Bacteria</taxon>
        <taxon>Pseudomonadati</taxon>
        <taxon>Planctomycetota</taxon>
        <taxon>Candidatus Brocadiia</taxon>
        <taxon>Candidatus Brocadiales</taxon>
        <taxon>Candidatus Scalinduaceae</taxon>
        <taxon>Candidatus Scalindua</taxon>
    </lineage>
</organism>
<keyword evidence="1" id="KW-0812">Transmembrane</keyword>
<dbReference type="InterPro" id="IPR036249">
    <property type="entry name" value="Thioredoxin-like_sf"/>
</dbReference>
<dbReference type="Gene3D" id="3.40.30.10">
    <property type="entry name" value="Glutaredoxin"/>
    <property type="match status" value="1"/>
</dbReference>
<keyword evidence="1" id="KW-1133">Transmembrane helix</keyword>